<accession>A0A136KG80</accession>
<organism evidence="1 2">
    <name type="scientific">candidate division WS6 bacterium OLB21</name>
    <dbReference type="NCBI Taxonomy" id="1617427"/>
    <lineage>
        <taxon>Bacteria</taxon>
        <taxon>Candidatus Dojkabacteria</taxon>
    </lineage>
</organism>
<dbReference type="AlphaFoldDB" id="A0A136KG80"/>
<gene>
    <name evidence="1" type="ORF">UZ20_WS6002000867</name>
</gene>
<comment type="caution">
    <text evidence="1">The sequence shown here is derived from an EMBL/GenBank/DDBJ whole genome shotgun (WGS) entry which is preliminary data.</text>
</comment>
<name>A0A136KG80_9BACT</name>
<reference evidence="1 2" key="1">
    <citation type="submission" date="2015-02" db="EMBL/GenBank/DDBJ databases">
        <title>Improved understanding of the partial-nitritation anammox process through 23 genomes representing the majority of the microbial community.</title>
        <authorList>
            <person name="Speth D.R."/>
            <person name="In T Zandt M."/>
            <person name="Guerrero Cruz S."/>
            <person name="Jetten M.S."/>
            <person name="Dutilh B.E."/>
        </authorList>
    </citation>
    <scope>NUCLEOTIDE SEQUENCE [LARGE SCALE GENOMIC DNA]</scope>
    <source>
        <strain evidence="1">OLB21</strain>
    </source>
</reference>
<dbReference type="EMBL" id="JYPD01000025">
    <property type="protein sequence ID" value="KXK08338.1"/>
    <property type="molecule type" value="Genomic_DNA"/>
</dbReference>
<evidence type="ECO:0008006" key="3">
    <source>
        <dbReference type="Google" id="ProtNLM"/>
    </source>
</evidence>
<sequence>MAISSATKSLNYLFISKVRIKCVKYFLFNPDVPIHLRGAVRDFKEEINAVRRELTRLEEIKLIKSESRGNRRYFVLNTEYEFLPELKGMFHKTFGLGGALRSNADKLGELQYAILTDAFVNGNKLGSQDVDLVIIGNIDLQTLADIISDAEKKLGREINYTVLKGSEFILRKKRRDAFVTELLMREKIVVFGNPSDLIH</sequence>
<dbReference type="Proteomes" id="UP000070449">
    <property type="component" value="Unassembled WGS sequence"/>
</dbReference>
<dbReference type="STRING" id="1617427.UZ20_WS6002000867"/>
<protein>
    <recommendedName>
        <fullName evidence="3">HTH arsR-type domain-containing protein</fullName>
    </recommendedName>
</protein>
<proteinExistence type="predicted"/>
<evidence type="ECO:0000313" key="1">
    <source>
        <dbReference type="EMBL" id="KXK08338.1"/>
    </source>
</evidence>
<evidence type="ECO:0000313" key="2">
    <source>
        <dbReference type="Proteomes" id="UP000070449"/>
    </source>
</evidence>